<dbReference type="EMBL" id="JBICCN010000078">
    <property type="protein sequence ID" value="KAL3096084.1"/>
    <property type="molecule type" value="Genomic_DNA"/>
</dbReference>
<accession>A0ABD2K0C4</accession>
<feature type="compositionally biased region" description="Polar residues" evidence="1">
    <location>
        <begin position="608"/>
        <end position="618"/>
    </location>
</feature>
<reference evidence="3 4" key="1">
    <citation type="submission" date="2024-10" db="EMBL/GenBank/DDBJ databases">
        <authorList>
            <person name="Kim D."/>
        </authorList>
    </citation>
    <scope>NUCLEOTIDE SEQUENCE [LARGE SCALE GENOMIC DNA]</scope>
    <source>
        <strain evidence="3">Taebaek</strain>
    </source>
</reference>
<organism evidence="3 4">
    <name type="scientific">Heterodera schachtii</name>
    <name type="common">Sugarbeet cyst nematode worm</name>
    <name type="synonym">Tylenchus schachtii</name>
    <dbReference type="NCBI Taxonomy" id="97005"/>
    <lineage>
        <taxon>Eukaryota</taxon>
        <taxon>Metazoa</taxon>
        <taxon>Ecdysozoa</taxon>
        <taxon>Nematoda</taxon>
        <taxon>Chromadorea</taxon>
        <taxon>Rhabditida</taxon>
        <taxon>Tylenchina</taxon>
        <taxon>Tylenchomorpha</taxon>
        <taxon>Tylenchoidea</taxon>
        <taxon>Heteroderidae</taxon>
        <taxon>Heteroderinae</taxon>
        <taxon>Heterodera</taxon>
    </lineage>
</organism>
<name>A0ABD2K0C4_HETSC</name>
<proteinExistence type="predicted"/>
<comment type="caution">
    <text evidence="3">The sequence shown here is derived from an EMBL/GenBank/DDBJ whole genome shotgun (WGS) entry which is preliminary data.</text>
</comment>
<feature type="compositionally biased region" description="Low complexity" evidence="1">
    <location>
        <begin position="142"/>
        <end position="154"/>
    </location>
</feature>
<sequence>MEGGNRVKIMAECANEQMTLHVQFNEDTLQNGRFTDWIIVGMTTRPECRLKGNGELRYIVQIAVLKDPCATKLMAPGVFQNTLRIASFPGLILSDDLNFEFKCSHGTPEIWELRLPQNKRTDGESNGEQLIVPIRPPPLGPTPSSSSDRAPSSLTGGGGGLGQNLLASSASIAQQKETQKNKFAVTEGMSTGNAWTEQKGVTEGDEMERQRERSGRNGTGEKQQQKQRGQQQQQVRKEAELVVNNNDNFDVSNQWEERRGSNSFPSNLLVVLCGFLALFLIGCVFMAIFQTIKQFRATRRAAPFAQLDSRTSPESDGSRERVGMEWRAHVANSDTTTARTNEARDQLQLGAIEGSYHTEELNLEPPSVAIPTVPLHSSTKIYGGSELRQSNTMKAFGNAKDEHSEDGPKMRNYKGTDERQRDNQTIRRGEFNAAACRSITEIYRTAEIKLKSMIKEAEEEGKQTGGRGPATGDYSTLKKLDPLKERESLLISCVNKIRGYGSRKLTEQEILRWRQLIRNDPHFQSRVFASVSEEGLMSICELPQYRVLFTRMKWARIMGCIAEEILEKDEEREEKDEREGEGERRQRNGSADTVRRMKPLPALPGPTKFSSTALSQHQKPPIHPNGSLNIFVGNANSGAAAER</sequence>
<feature type="compositionally biased region" description="Basic and acidic residues" evidence="1">
    <location>
        <begin position="575"/>
        <end position="586"/>
    </location>
</feature>
<keyword evidence="2" id="KW-0812">Transmembrane</keyword>
<feature type="region of interest" description="Disordered" evidence="1">
    <location>
        <begin position="181"/>
        <end position="243"/>
    </location>
</feature>
<dbReference type="Proteomes" id="UP001620645">
    <property type="component" value="Unassembled WGS sequence"/>
</dbReference>
<protein>
    <recommendedName>
        <fullName evidence="5">ZP domain-containing protein</fullName>
    </recommendedName>
</protein>
<feature type="transmembrane region" description="Helical" evidence="2">
    <location>
        <begin position="268"/>
        <end position="289"/>
    </location>
</feature>
<feature type="region of interest" description="Disordered" evidence="1">
    <location>
        <begin position="569"/>
        <end position="643"/>
    </location>
</feature>
<evidence type="ECO:0000256" key="2">
    <source>
        <dbReference type="SAM" id="Phobius"/>
    </source>
</evidence>
<evidence type="ECO:0008006" key="5">
    <source>
        <dbReference type="Google" id="ProtNLM"/>
    </source>
</evidence>
<keyword evidence="2" id="KW-1133">Transmembrane helix</keyword>
<keyword evidence="2" id="KW-0472">Membrane</keyword>
<feature type="compositionally biased region" description="Basic and acidic residues" evidence="1">
    <location>
        <begin position="399"/>
        <end position="424"/>
    </location>
</feature>
<evidence type="ECO:0000313" key="3">
    <source>
        <dbReference type="EMBL" id="KAL3096084.1"/>
    </source>
</evidence>
<evidence type="ECO:0000313" key="4">
    <source>
        <dbReference type="Proteomes" id="UP001620645"/>
    </source>
</evidence>
<evidence type="ECO:0000256" key="1">
    <source>
        <dbReference type="SAM" id="MobiDB-lite"/>
    </source>
</evidence>
<keyword evidence="4" id="KW-1185">Reference proteome</keyword>
<gene>
    <name evidence="3" type="ORF">niasHS_005843</name>
</gene>
<feature type="region of interest" description="Disordered" evidence="1">
    <location>
        <begin position="398"/>
        <end position="424"/>
    </location>
</feature>
<dbReference type="AlphaFoldDB" id="A0ABD2K0C4"/>
<feature type="region of interest" description="Disordered" evidence="1">
    <location>
        <begin position="114"/>
        <end position="162"/>
    </location>
</feature>